<name>A0A8J7C9Q5_9CYAN</name>
<comment type="caution">
    <text evidence="2">The sequence shown here is derived from an EMBL/GenBank/DDBJ whole genome shotgun (WGS) entry which is preliminary data.</text>
</comment>
<evidence type="ECO:0000313" key="3">
    <source>
        <dbReference type="Proteomes" id="UP000629098"/>
    </source>
</evidence>
<gene>
    <name evidence="2" type="ORF">ICL16_03105</name>
</gene>
<proteinExistence type="predicted"/>
<dbReference type="RefSeq" id="WP_190825428.1">
    <property type="nucleotide sequence ID" value="NZ_CAWPPI010000013.1"/>
</dbReference>
<evidence type="ECO:0000256" key="1">
    <source>
        <dbReference type="SAM" id="MobiDB-lite"/>
    </source>
</evidence>
<dbReference type="EMBL" id="JACXAE010000013">
    <property type="protein sequence ID" value="MBD2771135.1"/>
    <property type="molecule type" value="Genomic_DNA"/>
</dbReference>
<dbReference type="Proteomes" id="UP000629098">
    <property type="component" value="Unassembled WGS sequence"/>
</dbReference>
<keyword evidence="3" id="KW-1185">Reference proteome</keyword>
<accession>A0A8J7C9Q5</accession>
<feature type="compositionally biased region" description="Pro residues" evidence="1">
    <location>
        <begin position="79"/>
        <end position="97"/>
    </location>
</feature>
<dbReference type="AlphaFoldDB" id="A0A8J7C9Q5"/>
<protein>
    <submittedName>
        <fullName evidence="2">Uncharacterized protein</fullName>
    </submittedName>
</protein>
<organism evidence="2 3">
    <name type="scientific">Iningainema tapete BLCC-T55</name>
    <dbReference type="NCBI Taxonomy" id="2748662"/>
    <lineage>
        <taxon>Bacteria</taxon>
        <taxon>Bacillati</taxon>
        <taxon>Cyanobacteriota</taxon>
        <taxon>Cyanophyceae</taxon>
        <taxon>Nostocales</taxon>
        <taxon>Scytonemataceae</taxon>
        <taxon>Iningainema tapete</taxon>
    </lineage>
</organism>
<evidence type="ECO:0000313" key="2">
    <source>
        <dbReference type="EMBL" id="MBD2771135.1"/>
    </source>
</evidence>
<reference evidence="2" key="1">
    <citation type="submission" date="2020-09" db="EMBL/GenBank/DDBJ databases">
        <title>Iningainema tapete sp. nov. (Scytonemataceae, Cyanobacteria) from greenhouses in central Florida (USA) produces two types of nodularin with biosynthetic potential for microcystin-LR and anabaenopeptins.</title>
        <authorList>
            <person name="Berthold D.E."/>
            <person name="Lefler F.W."/>
            <person name="Huang I.-S."/>
            <person name="Abdulla H."/>
            <person name="Zimba P.V."/>
            <person name="Laughinghouse H.D. IV."/>
        </authorList>
    </citation>
    <scope>NUCLEOTIDE SEQUENCE</scope>
    <source>
        <strain evidence="2">BLCCT55</strain>
    </source>
</reference>
<feature type="region of interest" description="Disordered" evidence="1">
    <location>
        <begin position="76"/>
        <end position="97"/>
    </location>
</feature>
<sequence>MSKTSDALATQDQLIIELARVITEVVRLKNASETEKDAALAQVSDLLKVDELDAATAQQANDKLREMINVLAAAIPTETPAPEPAPIEEPVPVEEPA</sequence>